<comment type="caution">
    <text evidence="1">The sequence shown here is derived from an EMBL/GenBank/DDBJ whole genome shotgun (WGS) entry which is preliminary data.</text>
</comment>
<name>A0ACB6S748_9PLEO</name>
<dbReference type="EMBL" id="MU006708">
    <property type="protein sequence ID" value="KAF2629884.1"/>
    <property type="molecule type" value="Genomic_DNA"/>
</dbReference>
<reference evidence="1" key="1">
    <citation type="journal article" date="2020" name="Stud. Mycol.">
        <title>101 Dothideomycetes genomes: a test case for predicting lifestyles and emergence of pathogens.</title>
        <authorList>
            <person name="Haridas S."/>
            <person name="Albert R."/>
            <person name="Binder M."/>
            <person name="Bloem J."/>
            <person name="Labutti K."/>
            <person name="Salamov A."/>
            <person name="Andreopoulos B."/>
            <person name="Baker S."/>
            <person name="Barry K."/>
            <person name="Bills G."/>
            <person name="Bluhm B."/>
            <person name="Cannon C."/>
            <person name="Castanera R."/>
            <person name="Culley D."/>
            <person name="Daum C."/>
            <person name="Ezra D."/>
            <person name="Gonzalez J."/>
            <person name="Henrissat B."/>
            <person name="Kuo A."/>
            <person name="Liang C."/>
            <person name="Lipzen A."/>
            <person name="Lutzoni F."/>
            <person name="Magnuson J."/>
            <person name="Mondo S."/>
            <person name="Nolan M."/>
            <person name="Ohm R."/>
            <person name="Pangilinan J."/>
            <person name="Park H.-J."/>
            <person name="Ramirez L."/>
            <person name="Alfaro M."/>
            <person name="Sun H."/>
            <person name="Tritt A."/>
            <person name="Yoshinaga Y."/>
            <person name="Zwiers L.-H."/>
            <person name="Turgeon B."/>
            <person name="Goodwin S."/>
            <person name="Spatafora J."/>
            <person name="Crous P."/>
            <person name="Grigoriev I."/>
        </authorList>
    </citation>
    <scope>NUCLEOTIDE SEQUENCE</scope>
    <source>
        <strain evidence="1">CBS 525.71</strain>
    </source>
</reference>
<evidence type="ECO:0000313" key="2">
    <source>
        <dbReference type="Proteomes" id="UP000799754"/>
    </source>
</evidence>
<evidence type="ECO:0000313" key="1">
    <source>
        <dbReference type="EMBL" id="KAF2629884.1"/>
    </source>
</evidence>
<protein>
    <submittedName>
        <fullName evidence="1">Uncharacterized protein</fullName>
    </submittedName>
</protein>
<proteinExistence type="predicted"/>
<organism evidence="1 2">
    <name type="scientific">Macroventuria anomochaeta</name>
    <dbReference type="NCBI Taxonomy" id="301207"/>
    <lineage>
        <taxon>Eukaryota</taxon>
        <taxon>Fungi</taxon>
        <taxon>Dikarya</taxon>
        <taxon>Ascomycota</taxon>
        <taxon>Pezizomycotina</taxon>
        <taxon>Dothideomycetes</taxon>
        <taxon>Pleosporomycetidae</taxon>
        <taxon>Pleosporales</taxon>
        <taxon>Pleosporineae</taxon>
        <taxon>Didymellaceae</taxon>
        <taxon>Macroventuria</taxon>
    </lineage>
</organism>
<keyword evidence="2" id="KW-1185">Reference proteome</keyword>
<accession>A0ACB6S748</accession>
<dbReference type="Proteomes" id="UP000799754">
    <property type="component" value="Unassembled WGS sequence"/>
</dbReference>
<sequence>MPLPLPAAAGVFLGVGAGLAAFLNLLAALELGGLSTKDVSVVRNVASTSSTPDARRLVSGRLTPFALRNFTASAPRARRHAFREQKPPPAYSKQSGSGLWTASIVVGLAIGGALLVPIFRSAPVHNTEERTTSSCDRTDITDSFLVMATNTPAGRPGTLTPQEEEKLRELWALTMKVFGVHGSLVEGSNGVETPAAAPAVTPAAAAPAAEKEKKKSKLHVFSRHKKDKADKTAEFESTTTSGTSTPDIGRLSLSTEDDKFGQTAEFKAAIANIPPENLRTAFWSMVKHDHPDALLLRFLRARKWDIEKALVMMISTMQWRLGEMHVDDKIVKHGELGALTEAANTTDAKAKKNDEDFLVQLRMGKSYLHGLDNAGRPMCIVRARLHKAGEQTEASLEKFTVYTIETARLLLRPPIDTATIVFDMTDFSMANMDYTPVKFMIKCFEANYPESLGTVLVYKAPWVFNAVWSIVRGWLDPVVAGKVSFVKNVDELEKFVPRSQIPKELGGDEDWVYKYPEPVPGENDAMNDEATRQSIEADRTQIVSRYESTILEWIKAGAQAGSIEARRSERDTIAEDLRQNYWKLDPYVRARTLYDRMGVINQGGQLAFYPKAAAAAAPAVTATTAPGGVSTSVDDLD</sequence>
<gene>
    <name evidence="1" type="ORF">BU25DRAFT_429560</name>
</gene>